<dbReference type="RefSeq" id="WP_343077843.1">
    <property type="nucleotide sequence ID" value="NZ_BAAAGN010000005.1"/>
</dbReference>
<evidence type="ECO:0000313" key="5">
    <source>
        <dbReference type="Proteomes" id="UP000521922"/>
    </source>
</evidence>
<dbReference type="InterPro" id="IPR036812">
    <property type="entry name" value="NAD(P)_OxRdtase_dom_sf"/>
</dbReference>
<protein>
    <submittedName>
        <fullName evidence="4">Aryl-alcohol dehydrogenase-like predicted oxidoreductase</fullName>
    </submittedName>
</protein>
<dbReference type="AlphaFoldDB" id="A0A7Y9DJS2"/>
<evidence type="ECO:0000256" key="2">
    <source>
        <dbReference type="SAM" id="MobiDB-lite"/>
    </source>
</evidence>
<dbReference type="EMBL" id="JACCBB010000001">
    <property type="protein sequence ID" value="NYD21538.1"/>
    <property type="molecule type" value="Genomic_DNA"/>
</dbReference>
<evidence type="ECO:0000256" key="1">
    <source>
        <dbReference type="ARBA" id="ARBA00023002"/>
    </source>
</evidence>
<dbReference type="CDD" id="cd19088">
    <property type="entry name" value="AKR_AKR13B1"/>
    <property type="match status" value="1"/>
</dbReference>
<feature type="compositionally biased region" description="Low complexity" evidence="2">
    <location>
        <begin position="1"/>
        <end position="13"/>
    </location>
</feature>
<comment type="caution">
    <text evidence="4">The sequence shown here is derived from an EMBL/GenBank/DDBJ whole genome shotgun (WGS) entry which is preliminary data.</text>
</comment>
<sequence length="299" mass="31336">MSTTSTDDTTSSTPTALPGGTWTLGDRQVTRFGYGAMQLAGPGVLGPPADHDGALAVLRAAVRAGITHVDTSGAYGPRVTNELIREALHPYPQPLLIATKVGADRDARGGWPTARRPEDLRRQVQDNLHALGVETLDLVNLRAGDATGPQAGSIAEAFETLAQLQQDGLIAHLGVSNVTAEQVAEARAVAPVVCVQNLYNLAVRHDDDLLDDLARDGIAYVPFFPLGGFTPLQSQALSAVAQRLAVTPTAVALSWLLQRSANVLLIPGTRSVTHLRENVAGAGTVLSEQDLAELDAIGG</sequence>
<dbReference type="GO" id="GO:0016491">
    <property type="term" value="F:oxidoreductase activity"/>
    <property type="evidence" value="ECO:0007669"/>
    <property type="project" value="UniProtKB-KW"/>
</dbReference>
<feature type="region of interest" description="Disordered" evidence="2">
    <location>
        <begin position="1"/>
        <end position="22"/>
    </location>
</feature>
<dbReference type="Gene3D" id="3.20.20.100">
    <property type="entry name" value="NADP-dependent oxidoreductase domain"/>
    <property type="match status" value="1"/>
</dbReference>
<dbReference type="PRINTS" id="PR00069">
    <property type="entry name" value="ALDKETRDTASE"/>
</dbReference>
<dbReference type="InterPro" id="IPR023210">
    <property type="entry name" value="NADP_OxRdtase_dom"/>
</dbReference>
<dbReference type="InterPro" id="IPR020471">
    <property type="entry name" value="AKR"/>
</dbReference>
<gene>
    <name evidence="4" type="ORF">BJ968_001078</name>
</gene>
<dbReference type="PANTHER" id="PTHR43625:SF40">
    <property type="entry name" value="ALDO-KETO REDUCTASE YAKC [NADP(+)]"/>
    <property type="match status" value="1"/>
</dbReference>
<reference evidence="4 5" key="1">
    <citation type="submission" date="2020-07" db="EMBL/GenBank/DDBJ databases">
        <title>Sequencing the genomes of 1000 actinobacteria strains.</title>
        <authorList>
            <person name="Klenk H.-P."/>
        </authorList>
    </citation>
    <scope>NUCLEOTIDE SEQUENCE [LARGE SCALE GENOMIC DNA]</scope>
    <source>
        <strain evidence="4 5">DSM 7487</strain>
    </source>
</reference>
<keyword evidence="5" id="KW-1185">Reference proteome</keyword>
<dbReference type="SUPFAM" id="SSF51430">
    <property type="entry name" value="NAD(P)-linked oxidoreductase"/>
    <property type="match status" value="1"/>
</dbReference>
<dbReference type="GO" id="GO:0005737">
    <property type="term" value="C:cytoplasm"/>
    <property type="evidence" value="ECO:0007669"/>
    <property type="project" value="TreeGrafter"/>
</dbReference>
<organism evidence="4 5">
    <name type="scientific">Kineococcus aurantiacus</name>
    <dbReference type="NCBI Taxonomy" id="37633"/>
    <lineage>
        <taxon>Bacteria</taxon>
        <taxon>Bacillati</taxon>
        <taxon>Actinomycetota</taxon>
        <taxon>Actinomycetes</taxon>
        <taxon>Kineosporiales</taxon>
        <taxon>Kineosporiaceae</taxon>
        <taxon>Kineococcus</taxon>
    </lineage>
</organism>
<feature type="domain" description="NADP-dependent oxidoreductase" evidence="3">
    <location>
        <begin position="33"/>
        <end position="297"/>
    </location>
</feature>
<evidence type="ECO:0000259" key="3">
    <source>
        <dbReference type="Pfam" id="PF00248"/>
    </source>
</evidence>
<accession>A0A7Y9DJS2</accession>
<dbReference type="NCBIfam" id="NF007695">
    <property type="entry name" value="PRK10376.1"/>
    <property type="match status" value="1"/>
</dbReference>
<dbReference type="PANTHER" id="PTHR43625">
    <property type="entry name" value="AFLATOXIN B1 ALDEHYDE REDUCTASE"/>
    <property type="match status" value="1"/>
</dbReference>
<dbReference type="Pfam" id="PF00248">
    <property type="entry name" value="Aldo_ket_red"/>
    <property type="match status" value="1"/>
</dbReference>
<evidence type="ECO:0000313" key="4">
    <source>
        <dbReference type="EMBL" id="NYD21538.1"/>
    </source>
</evidence>
<keyword evidence="1" id="KW-0560">Oxidoreductase</keyword>
<dbReference type="InterPro" id="IPR050791">
    <property type="entry name" value="Aldo-Keto_reductase"/>
</dbReference>
<dbReference type="Proteomes" id="UP000521922">
    <property type="component" value="Unassembled WGS sequence"/>
</dbReference>
<name>A0A7Y9DJS2_9ACTN</name>
<proteinExistence type="predicted"/>